<dbReference type="Proteomes" id="UP000467841">
    <property type="component" value="Unassembled WGS sequence"/>
</dbReference>
<feature type="domain" description="F-box" evidence="2">
    <location>
        <begin position="54"/>
        <end position="91"/>
    </location>
</feature>
<dbReference type="Pfam" id="PF00646">
    <property type="entry name" value="F-box"/>
    <property type="match status" value="1"/>
</dbReference>
<dbReference type="EMBL" id="CACVBM020000399">
    <property type="protein sequence ID" value="CAA7018626.1"/>
    <property type="molecule type" value="Genomic_DNA"/>
</dbReference>
<dbReference type="InterPro" id="IPR036047">
    <property type="entry name" value="F-box-like_dom_sf"/>
</dbReference>
<accession>A0A6D2HPP1</accession>
<evidence type="ECO:0000313" key="6">
    <source>
        <dbReference type="Proteomes" id="UP000467841"/>
    </source>
</evidence>
<proteinExistence type="predicted"/>
<dbReference type="EMBL" id="CACVBM020000399">
    <property type="protein sequence ID" value="CAA7018620.1"/>
    <property type="molecule type" value="Genomic_DNA"/>
</dbReference>
<organism evidence="4 6">
    <name type="scientific">Microthlaspi erraticum</name>
    <dbReference type="NCBI Taxonomy" id="1685480"/>
    <lineage>
        <taxon>Eukaryota</taxon>
        <taxon>Viridiplantae</taxon>
        <taxon>Streptophyta</taxon>
        <taxon>Embryophyta</taxon>
        <taxon>Tracheophyta</taxon>
        <taxon>Spermatophyta</taxon>
        <taxon>Magnoliopsida</taxon>
        <taxon>eudicotyledons</taxon>
        <taxon>Gunneridae</taxon>
        <taxon>Pentapetalae</taxon>
        <taxon>rosids</taxon>
        <taxon>malvids</taxon>
        <taxon>Brassicales</taxon>
        <taxon>Brassicaceae</taxon>
        <taxon>Coluteocarpeae</taxon>
        <taxon>Microthlaspi</taxon>
    </lineage>
</organism>
<feature type="domain" description="KIB1-4 beta-propeller" evidence="3">
    <location>
        <begin position="117"/>
        <end position="244"/>
    </location>
</feature>
<name>A0A6D2HPP1_9BRAS</name>
<dbReference type="SUPFAM" id="SSF81383">
    <property type="entry name" value="F-box domain"/>
    <property type="match status" value="1"/>
</dbReference>
<keyword evidence="6" id="KW-1185">Reference proteome</keyword>
<evidence type="ECO:0000313" key="5">
    <source>
        <dbReference type="EMBL" id="CAA7018626.1"/>
    </source>
</evidence>
<dbReference type="OrthoDB" id="1863935at2759"/>
<gene>
    <name evidence="4" type="ORF">MERR_LOCUS5855</name>
    <name evidence="5" type="ORF">MERR_LOCUS5861</name>
</gene>
<feature type="region of interest" description="Disordered" evidence="1">
    <location>
        <begin position="1"/>
        <end position="49"/>
    </location>
</feature>
<dbReference type="PANTHER" id="PTHR33127:SF30">
    <property type="entry name" value="F-BOX DOMAIN-CONTAINING PROTEIN"/>
    <property type="match status" value="1"/>
</dbReference>
<dbReference type="InterPro" id="IPR001810">
    <property type="entry name" value="F-box_dom"/>
</dbReference>
<feature type="compositionally biased region" description="Low complexity" evidence="1">
    <location>
        <begin position="18"/>
        <end position="36"/>
    </location>
</feature>
<protein>
    <submittedName>
        <fullName evidence="4">Uncharacterized protein</fullName>
    </submittedName>
</protein>
<sequence length="369" mass="42424">MRPLLCRQRSPPSRNMAPSLPSPKRASPSPSPTTVTRSRRSKTPRNEALNPSFADLPSCLIEIIMFHLTLKDNIIASTACKSFREAAESVRVVGKHPWLLCFPKHGKSFELRDPLQCSCYTLNIPELANSTVCYVREGWLLMRKYKSNDMFFFNPFSKELISLLNCEMSFDEVAFSCPPTSDNCVVVALKFFSMTHVVIITTCHPHVAAEWITKEFSTSFDRRNKYSQLVYLNDRFYCFNDGGRPRSRKVYLAEKKGELFVLFTCGNEEEEPLVYKLVSLTWQEMSSSKTTYDLKIFISFYNSELRTNLPTSNNVYRSMDGYDGKRRVSIHRSYEFGCMDLLKICPPGSLWIDPPKDVLDFMSFCESFA</sequence>
<dbReference type="AlphaFoldDB" id="A0A6D2HPP1"/>
<evidence type="ECO:0000259" key="3">
    <source>
        <dbReference type="Pfam" id="PF03478"/>
    </source>
</evidence>
<dbReference type="Pfam" id="PF03478">
    <property type="entry name" value="Beta-prop_KIB1-4"/>
    <property type="match status" value="1"/>
</dbReference>
<evidence type="ECO:0000256" key="1">
    <source>
        <dbReference type="SAM" id="MobiDB-lite"/>
    </source>
</evidence>
<dbReference type="PANTHER" id="PTHR33127">
    <property type="entry name" value="TRANSMEMBRANE PROTEIN"/>
    <property type="match status" value="1"/>
</dbReference>
<evidence type="ECO:0000313" key="4">
    <source>
        <dbReference type="EMBL" id="CAA7018620.1"/>
    </source>
</evidence>
<evidence type="ECO:0000259" key="2">
    <source>
        <dbReference type="Pfam" id="PF00646"/>
    </source>
</evidence>
<dbReference type="InterPro" id="IPR005174">
    <property type="entry name" value="KIB1-4_b-propeller"/>
</dbReference>
<reference evidence="4 6" key="1">
    <citation type="submission" date="2020-01" db="EMBL/GenBank/DDBJ databases">
        <authorList>
            <person name="Mishra B."/>
        </authorList>
    </citation>
    <scope>NUCLEOTIDE SEQUENCE [LARGE SCALE GENOMIC DNA]</scope>
</reference>